<feature type="domain" description="RING-type" evidence="3">
    <location>
        <begin position="10"/>
        <end position="56"/>
    </location>
</feature>
<name>A0A8H6W971_9AGAR</name>
<dbReference type="InterPro" id="IPR013083">
    <property type="entry name" value="Znf_RING/FYVE/PHD"/>
</dbReference>
<gene>
    <name evidence="4" type="ORF">MIND_00613300</name>
</gene>
<proteinExistence type="predicted"/>
<feature type="compositionally biased region" description="Low complexity" evidence="2">
    <location>
        <begin position="333"/>
        <end position="345"/>
    </location>
</feature>
<comment type="caution">
    <text evidence="4">The sequence shown here is derived from an EMBL/GenBank/DDBJ whole genome shotgun (WGS) entry which is preliminary data.</text>
</comment>
<dbReference type="GeneID" id="59345401"/>
<sequence length="466" mass="51039">MLTLTPGSSCDVCAEEYGPHCLPNSIPCGHVLCASCCMTIAEKTAPKLSPACPFCRENFTPDSVRLIRLDFNTSGWTTPRRLPNIDTNPPDFASDAWNKGLMMADGCSRTRLDARRLEAKVAKVAAKKCSVEEVTHLHKELQEWLMSDPKDDDESRAQISSLTLSAALLRAILTNQVAHSESSRLAKNVEANLKTKLDDLDLMNSKLDSELKRCVDLSRTAYSQKAQECQSLRQEMSRMKIVPATQPAPPPPTSSMEARHLSPSPPPMPTTYTSSASSAARFSWTHTRSSSLFSRPTTPAPHLARAQTPGPVSPPRPYTPAPPRSQTPGPTRSNSISFASANAAARLEKSPTRAQTPVPPSRANTTTPTPTRHVSMTAASTPLRSHTPAPVQTTAPAPRARRLSHPSAPPLAARSLSEEKYEAQALHQRWLPNTFDDKVKYMVRPPSRSAYTFRGYRVSVEEEDDD</sequence>
<keyword evidence="5" id="KW-1185">Reference proteome</keyword>
<dbReference type="PROSITE" id="PS50089">
    <property type="entry name" value="ZF_RING_2"/>
    <property type="match status" value="1"/>
</dbReference>
<feature type="region of interest" description="Disordered" evidence="2">
    <location>
        <begin position="243"/>
        <end position="274"/>
    </location>
</feature>
<dbReference type="OrthoDB" id="6105938at2759"/>
<reference evidence="4" key="1">
    <citation type="submission" date="2020-05" db="EMBL/GenBank/DDBJ databases">
        <title>Mycena genomes resolve the evolution of fungal bioluminescence.</title>
        <authorList>
            <person name="Tsai I.J."/>
        </authorList>
    </citation>
    <scope>NUCLEOTIDE SEQUENCE</scope>
    <source>
        <strain evidence="4">171206Taipei</strain>
    </source>
</reference>
<dbReference type="GO" id="GO:0008270">
    <property type="term" value="F:zinc ion binding"/>
    <property type="evidence" value="ECO:0007669"/>
    <property type="project" value="UniProtKB-KW"/>
</dbReference>
<dbReference type="AlphaFoldDB" id="A0A8H6W971"/>
<dbReference type="Gene3D" id="3.30.40.10">
    <property type="entry name" value="Zinc/RING finger domain, C3HC4 (zinc finger)"/>
    <property type="match status" value="1"/>
</dbReference>
<feature type="compositionally biased region" description="Pro residues" evidence="2">
    <location>
        <begin position="311"/>
        <end position="325"/>
    </location>
</feature>
<evidence type="ECO:0000313" key="4">
    <source>
        <dbReference type="EMBL" id="KAF7303834.1"/>
    </source>
</evidence>
<accession>A0A8H6W971</accession>
<feature type="compositionally biased region" description="Polar residues" evidence="2">
    <location>
        <begin position="362"/>
        <end position="384"/>
    </location>
</feature>
<dbReference type="RefSeq" id="XP_037220806.1">
    <property type="nucleotide sequence ID" value="XM_037362885.1"/>
</dbReference>
<organism evidence="4 5">
    <name type="scientific">Mycena indigotica</name>
    <dbReference type="NCBI Taxonomy" id="2126181"/>
    <lineage>
        <taxon>Eukaryota</taxon>
        <taxon>Fungi</taxon>
        <taxon>Dikarya</taxon>
        <taxon>Basidiomycota</taxon>
        <taxon>Agaricomycotina</taxon>
        <taxon>Agaricomycetes</taxon>
        <taxon>Agaricomycetidae</taxon>
        <taxon>Agaricales</taxon>
        <taxon>Marasmiineae</taxon>
        <taxon>Mycenaceae</taxon>
        <taxon>Mycena</taxon>
    </lineage>
</organism>
<evidence type="ECO:0000313" key="5">
    <source>
        <dbReference type="Proteomes" id="UP000636479"/>
    </source>
</evidence>
<feature type="region of interest" description="Disordered" evidence="2">
    <location>
        <begin position="290"/>
        <end position="420"/>
    </location>
</feature>
<dbReference type="EMBL" id="JACAZF010000005">
    <property type="protein sequence ID" value="KAF7303834.1"/>
    <property type="molecule type" value="Genomic_DNA"/>
</dbReference>
<evidence type="ECO:0000259" key="3">
    <source>
        <dbReference type="PROSITE" id="PS50089"/>
    </source>
</evidence>
<dbReference type="SUPFAM" id="SSF57850">
    <property type="entry name" value="RING/U-box"/>
    <property type="match status" value="1"/>
</dbReference>
<keyword evidence="1" id="KW-0479">Metal-binding</keyword>
<protein>
    <submittedName>
        <fullName evidence="4">RING-type domain-containing protein</fullName>
    </submittedName>
</protein>
<keyword evidence="1" id="KW-0862">Zinc</keyword>
<dbReference type="InterPro" id="IPR001841">
    <property type="entry name" value="Znf_RING"/>
</dbReference>
<feature type="compositionally biased region" description="Low complexity" evidence="2">
    <location>
        <begin position="387"/>
        <end position="398"/>
    </location>
</feature>
<evidence type="ECO:0000256" key="1">
    <source>
        <dbReference type="PROSITE-ProRule" id="PRU00175"/>
    </source>
</evidence>
<keyword evidence="1" id="KW-0863">Zinc-finger</keyword>
<dbReference type="Proteomes" id="UP000636479">
    <property type="component" value="Unassembled WGS sequence"/>
</dbReference>
<evidence type="ECO:0000256" key="2">
    <source>
        <dbReference type="SAM" id="MobiDB-lite"/>
    </source>
</evidence>